<dbReference type="GeneID" id="103493322"/>
<accession>A0ABM3KY90</accession>
<evidence type="ECO:0000313" key="2">
    <source>
        <dbReference type="RefSeq" id="XP_050942749.1"/>
    </source>
</evidence>
<dbReference type="RefSeq" id="XP_050942749.1">
    <property type="nucleotide sequence ID" value="XM_051086792.1"/>
</dbReference>
<keyword evidence="1" id="KW-1185">Reference proteome</keyword>
<organism evidence="1 2">
    <name type="scientific">Cucumis melo</name>
    <name type="common">Muskmelon</name>
    <dbReference type="NCBI Taxonomy" id="3656"/>
    <lineage>
        <taxon>Eukaryota</taxon>
        <taxon>Viridiplantae</taxon>
        <taxon>Streptophyta</taxon>
        <taxon>Embryophyta</taxon>
        <taxon>Tracheophyta</taxon>
        <taxon>Spermatophyta</taxon>
        <taxon>Magnoliopsida</taxon>
        <taxon>eudicotyledons</taxon>
        <taxon>Gunneridae</taxon>
        <taxon>Pentapetalae</taxon>
        <taxon>rosids</taxon>
        <taxon>fabids</taxon>
        <taxon>Cucurbitales</taxon>
        <taxon>Cucurbitaceae</taxon>
        <taxon>Benincaseae</taxon>
        <taxon>Cucumis</taxon>
    </lineage>
</organism>
<proteinExistence type="predicted"/>
<sequence>MPTTFNKKRKTKNPTIIFTQISNETFLFFSHGHHFPLSHFTTHKQRRHMWRVSSWGKEIEPKNVMNRLREEERYMRNNCGLHHILSYLCSFLLPNHFLSSLELYGYACAWYSIAVRQGGPFFCFLKVCCFRQSIVFTKLGITIKWKKVSYGIGSIGCKLSFKTK</sequence>
<protein>
    <submittedName>
        <fullName evidence="2">Uncharacterized protein LOC103493322 isoform X1</fullName>
    </submittedName>
</protein>
<evidence type="ECO:0000313" key="1">
    <source>
        <dbReference type="Proteomes" id="UP001652600"/>
    </source>
</evidence>
<name>A0ABM3KY90_CUCME</name>
<gene>
    <name evidence="2" type="primary">LOC103493322</name>
</gene>
<reference evidence="2" key="1">
    <citation type="submission" date="2025-08" db="UniProtKB">
        <authorList>
            <consortium name="RefSeq"/>
        </authorList>
    </citation>
    <scope>IDENTIFICATION</scope>
    <source>
        <tissue evidence="2">Stem</tissue>
    </source>
</reference>
<dbReference type="Proteomes" id="UP001652600">
    <property type="component" value="Chromosome 6"/>
</dbReference>